<dbReference type="CDD" id="cd05471">
    <property type="entry name" value="pepsin_like"/>
    <property type="match status" value="1"/>
</dbReference>
<dbReference type="Gene3D" id="2.40.70.10">
    <property type="entry name" value="Acid Proteases"/>
    <property type="match status" value="2"/>
</dbReference>
<dbReference type="Pfam" id="PF00026">
    <property type="entry name" value="Asp"/>
    <property type="match status" value="1"/>
</dbReference>
<feature type="domain" description="Peptidase A1" evidence="2">
    <location>
        <begin position="45"/>
        <end position="351"/>
    </location>
</feature>
<dbReference type="SUPFAM" id="SSF50630">
    <property type="entry name" value="Acid proteases"/>
    <property type="match status" value="1"/>
</dbReference>
<proteinExistence type="inferred from homology"/>
<evidence type="ECO:0000259" key="2">
    <source>
        <dbReference type="PROSITE" id="PS51767"/>
    </source>
</evidence>
<dbReference type="InterPro" id="IPR033121">
    <property type="entry name" value="PEPTIDASE_A1"/>
</dbReference>
<sequence>MTISPEPSFISVPAWSTNNSDYSHHPVRIESSPVTYYKAGALGAYYIEVGIGTPPQVLRLFIDTGSADIWVNANPCENEFCQSKPRLFYPDKSSSFVPDGQSWEIEYVDSSFAKGVQAIESLSIGNLNIESQKIALATSISRDYMTEPIDGLLGLGFHSETVNGITSFIETLSVAAPDCSHQFAVYLPKNRQNSEITFGHVNENHYSGEIHHIPIVGGDHAWQLQLDDILLDGVSLDAADLILVDTGSALTSIDSYLANQIHENIPGAQFVENDGWYIPCEGSTPAVAFVFSGRQFAIPEGSLQTVRRLTRNLELCYSGVQGTDGVWILGLSWYDYWYVFFDPDMKTFGIDELVSS</sequence>
<name>A0ABR2WG53_9FUNG</name>
<comment type="caution">
    <text evidence="3">The sequence shown here is derived from an EMBL/GenBank/DDBJ whole genome shotgun (WGS) entry which is preliminary data.</text>
</comment>
<comment type="similarity">
    <text evidence="1">Belongs to the peptidase A1 family.</text>
</comment>
<dbReference type="Proteomes" id="UP001479436">
    <property type="component" value="Unassembled WGS sequence"/>
</dbReference>
<gene>
    <name evidence="3" type="ORF">K7432_015540</name>
</gene>
<dbReference type="PRINTS" id="PR00792">
    <property type="entry name" value="PEPSIN"/>
</dbReference>
<dbReference type="PANTHER" id="PTHR47966">
    <property type="entry name" value="BETA-SITE APP-CLEAVING ENZYME, ISOFORM A-RELATED"/>
    <property type="match status" value="1"/>
</dbReference>
<reference evidence="3 4" key="1">
    <citation type="submission" date="2023-04" db="EMBL/GenBank/DDBJ databases">
        <title>Genome of Basidiobolus ranarum AG-B5.</title>
        <authorList>
            <person name="Stajich J.E."/>
            <person name="Carter-House D."/>
            <person name="Gryganskyi A."/>
        </authorList>
    </citation>
    <scope>NUCLEOTIDE SEQUENCE [LARGE SCALE GENOMIC DNA]</scope>
    <source>
        <strain evidence="3 4">AG-B5</strain>
    </source>
</reference>
<dbReference type="InterPro" id="IPR034164">
    <property type="entry name" value="Pepsin-like_dom"/>
</dbReference>
<dbReference type="InterPro" id="IPR021109">
    <property type="entry name" value="Peptidase_aspartic_dom_sf"/>
</dbReference>
<dbReference type="InterPro" id="IPR001461">
    <property type="entry name" value="Aspartic_peptidase_A1"/>
</dbReference>
<dbReference type="EMBL" id="JASJQH010002150">
    <property type="protein sequence ID" value="KAK9760426.1"/>
    <property type="molecule type" value="Genomic_DNA"/>
</dbReference>
<accession>A0ABR2WG53</accession>
<evidence type="ECO:0000313" key="3">
    <source>
        <dbReference type="EMBL" id="KAK9760426.1"/>
    </source>
</evidence>
<dbReference type="PROSITE" id="PS51767">
    <property type="entry name" value="PEPTIDASE_A1"/>
    <property type="match status" value="1"/>
</dbReference>
<protein>
    <recommendedName>
        <fullName evidence="2">Peptidase A1 domain-containing protein</fullName>
    </recommendedName>
</protein>
<evidence type="ECO:0000313" key="4">
    <source>
        <dbReference type="Proteomes" id="UP001479436"/>
    </source>
</evidence>
<keyword evidence="4" id="KW-1185">Reference proteome</keyword>
<organism evidence="3 4">
    <name type="scientific">Basidiobolus ranarum</name>
    <dbReference type="NCBI Taxonomy" id="34480"/>
    <lineage>
        <taxon>Eukaryota</taxon>
        <taxon>Fungi</taxon>
        <taxon>Fungi incertae sedis</taxon>
        <taxon>Zoopagomycota</taxon>
        <taxon>Entomophthoromycotina</taxon>
        <taxon>Basidiobolomycetes</taxon>
        <taxon>Basidiobolales</taxon>
        <taxon>Basidiobolaceae</taxon>
        <taxon>Basidiobolus</taxon>
    </lineage>
</organism>
<evidence type="ECO:0000256" key="1">
    <source>
        <dbReference type="ARBA" id="ARBA00007447"/>
    </source>
</evidence>
<dbReference type="PANTHER" id="PTHR47966:SF51">
    <property type="entry name" value="BETA-SITE APP-CLEAVING ENZYME, ISOFORM A-RELATED"/>
    <property type="match status" value="1"/>
</dbReference>